<accession>A0AAW1D131</accession>
<proteinExistence type="predicted"/>
<dbReference type="Proteomes" id="UP001461498">
    <property type="component" value="Unassembled WGS sequence"/>
</dbReference>
<name>A0AAW1D131_9HEMI</name>
<dbReference type="EMBL" id="JAPXFL010000009">
    <property type="protein sequence ID" value="KAK9502050.1"/>
    <property type="molecule type" value="Genomic_DNA"/>
</dbReference>
<keyword evidence="2" id="KW-1185">Reference proteome</keyword>
<protein>
    <submittedName>
        <fullName evidence="1">Uncharacterized protein</fullName>
    </submittedName>
</protein>
<gene>
    <name evidence="1" type="ORF">O3M35_012656</name>
</gene>
<evidence type="ECO:0000313" key="2">
    <source>
        <dbReference type="Proteomes" id="UP001461498"/>
    </source>
</evidence>
<comment type="caution">
    <text evidence="1">The sequence shown here is derived from an EMBL/GenBank/DDBJ whole genome shotgun (WGS) entry which is preliminary data.</text>
</comment>
<evidence type="ECO:0000313" key="1">
    <source>
        <dbReference type="EMBL" id="KAK9502050.1"/>
    </source>
</evidence>
<dbReference type="AlphaFoldDB" id="A0AAW1D131"/>
<sequence>MNIPSSRIAIQTMKWQKDYSGGGSWMKRTKDRHFCPELVEQSQISIRSQT</sequence>
<organism evidence="1 2">
    <name type="scientific">Rhynocoris fuscipes</name>
    <dbReference type="NCBI Taxonomy" id="488301"/>
    <lineage>
        <taxon>Eukaryota</taxon>
        <taxon>Metazoa</taxon>
        <taxon>Ecdysozoa</taxon>
        <taxon>Arthropoda</taxon>
        <taxon>Hexapoda</taxon>
        <taxon>Insecta</taxon>
        <taxon>Pterygota</taxon>
        <taxon>Neoptera</taxon>
        <taxon>Paraneoptera</taxon>
        <taxon>Hemiptera</taxon>
        <taxon>Heteroptera</taxon>
        <taxon>Panheteroptera</taxon>
        <taxon>Cimicomorpha</taxon>
        <taxon>Reduviidae</taxon>
        <taxon>Harpactorinae</taxon>
        <taxon>Harpactorini</taxon>
        <taxon>Rhynocoris</taxon>
    </lineage>
</organism>
<reference evidence="1 2" key="1">
    <citation type="submission" date="2022-12" db="EMBL/GenBank/DDBJ databases">
        <title>Chromosome-level genome assembly of true bugs.</title>
        <authorList>
            <person name="Ma L."/>
            <person name="Li H."/>
        </authorList>
    </citation>
    <scope>NUCLEOTIDE SEQUENCE [LARGE SCALE GENOMIC DNA]</scope>
    <source>
        <strain evidence="1">Lab_2022b</strain>
    </source>
</reference>